<feature type="domain" description="Metallo-beta-lactamase" evidence="3">
    <location>
        <begin position="7"/>
        <end position="194"/>
    </location>
</feature>
<evidence type="ECO:0000256" key="1">
    <source>
        <dbReference type="ARBA" id="ARBA00022801"/>
    </source>
</evidence>
<proteinExistence type="inferred from homology"/>
<keyword evidence="5" id="KW-1185">Reference proteome</keyword>
<organism evidence="4 5">
    <name type="scientific">Macrococcoides goetzii</name>
    <dbReference type="NCBI Taxonomy" id="1891097"/>
    <lineage>
        <taxon>Bacteria</taxon>
        <taxon>Bacillati</taxon>
        <taxon>Bacillota</taxon>
        <taxon>Bacilli</taxon>
        <taxon>Bacillales</taxon>
        <taxon>Staphylococcaceae</taxon>
        <taxon>Macrococcoides</taxon>
    </lineage>
</organism>
<dbReference type="EMBL" id="MJBI02000001">
    <property type="protein sequence ID" value="RAI82226.1"/>
    <property type="molecule type" value="Genomic_DNA"/>
</dbReference>
<dbReference type="RefSeq" id="WP_099579905.1">
    <property type="nucleotide sequence ID" value="NZ_MJBI02000001.1"/>
</dbReference>
<gene>
    <name evidence="4" type="ORF">BFS35_000655</name>
</gene>
<evidence type="ECO:0000313" key="4">
    <source>
        <dbReference type="EMBL" id="RAI82226.1"/>
    </source>
</evidence>
<dbReference type="InterPro" id="IPR001279">
    <property type="entry name" value="Metallo-B-lactamas"/>
</dbReference>
<comment type="similarity">
    <text evidence="2">Belongs to the UPF0173 family.</text>
</comment>
<dbReference type="InterPro" id="IPR050114">
    <property type="entry name" value="UPF0173_UPF0282_UlaG_hydrolase"/>
</dbReference>
<evidence type="ECO:0000256" key="2">
    <source>
        <dbReference type="HAMAP-Rule" id="MF_00457"/>
    </source>
</evidence>
<protein>
    <recommendedName>
        <fullName evidence="2">UPF0173 metal-dependent hydrolase BFS35_000655</fullName>
    </recommendedName>
</protein>
<sequence length="227" mass="24985">MKVYFHGQSCISFESNGKKVLVDPFITGNKLSDLDASTVQADYILLTHGHGDHIGDTVEIAKRTNATVVATPEIVSYLGGHGIEHAHPMNIGGKWKFDFGTVKYVQAFHSNSLYDDEGNIIYFGMPCGLIIEVEGKTIYHAGDTGLFSDMKLIAERHPVDLCFIPIGDNFTMGIDDAAYAINTFINPKLTVPIHYNTFPYIEVDPNEFKSQVKSPVEILDAGQSVTL</sequence>
<dbReference type="AlphaFoldDB" id="A0A2G5NP78"/>
<comment type="caution">
    <text evidence="4">The sequence shown here is derived from an EMBL/GenBank/DDBJ whole genome shotgun (WGS) entry which is preliminary data.</text>
</comment>
<name>A0A2G5NP78_9STAP</name>
<evidence type="ECO:0000313" key="5">
    <source>
        <dbReference type="Proteomes" id="UP000229523"/>
    </source>
</evidence>
<accession>A0A2G5NP78</accession>
<keyword evidence="1 2" id="KW-0378">Hydrolase</keyword>
<dbReference type="InterPro" id="IPR036866">
    <property type="entry name" value="RibonucZ/Hydroxyglut_hydro"/>
</dbReference>
<dbReference type="GO" id="GO:0016787">
    <property type="term" value="F:hydrolase activity"/>
    <property type="evidence" value="ECO:0007669"/>
    <property type="project" value="UniProtKB-UniRule"/>
</dbReference>
<dbReference type="PANTHER" id="PTHR43546">
    <property type="entry name" value="UPF0173 METAL-DEPENDENT HYDROLASE MJ1163-RELATED"/>
    <property type="match status" value="1"/>
</dbReference>
<dbReference type="HAMAP" id="MF_00457">
    <property type="entry name" value="UPF0173"/>
    <property type="match status" value="1"/>
</dbReference>
<dbReference type="PANTHER" id="PTHR43546:SF3">
    <property type="entry name" value="UPF0173 METAL-DEPENDENT HYDROLASE MJ1163"/>
    <property type="match status" value="1"/>
</dbReference>
<dbReference type="Proteomes" id="UP000229523">
    <property type="component" value="Unassembled WGS sequence"/>
</dbReference>
<dbReference type="SMART" id="SM00849">
    <property type="entry name" value="Lactamase_B"/>
    <property type="match status" value="1"/>
</dbReference>
<dbReference type="InterPro" id="IPR022877">
    <property type="entry name" value="UPF0173"/>
</dbReference>
<dbReference type="NCBIfam" id="NF001911">
    <property type="entry name" value="PRK00685.1"/>
    <property type="match status" value="1"/>
</dbReference>
<dbReference type="Pfam" id="PF12706">
    <property type="entry name" value="Lactamase_B_2"/>
    <property type="match status" value="1"/>
</dbReference>
<reference evidence="4 5" key="1">
    <citation type="journal article" date="2018" name="Front. Microbiol.">
        <title>Description and Comparative Genomics of Macrococcus caseolyticus subsp. hominis subsp. nov., Macrococcus goetzii sp. nov., Macrococcus epidermidis sp. nov., and Macrococcus bohemicus sp. nov., Novel Macrococci From Human Clinical Material With Virulence Potential and Suspected Uptake of Foreign DNA by Natural Transformation.</title>
        <authorList>
            <person name="Maslanova I."/>
            <person name="Wertheimer Z."/>
            <person name="Sedlacek I."/>
            <person name="Svec P."/>
            <person name="Indrakova A."/>
            <person name="Kovarovic V."/>
            <person name="Schumann P."/>
            <person name="Sproer C."/>
            <person name="Kralova S."/>
            <person name="Sedo O."/>
            <person name="Kristofova L."/>
            <person name="Vrbovska V."/>
            <person name="Fuzik T."/>
            <person name="Petras P."/>
            <person name="Zdrahal Z."/>
            <person name="Ruzickova V."/>
            <person name="Doskar J."/>
            <person name="Pantucek R."/>
        </authorList>
    </citation>
    <scope>NUCLEOTIDE SEQUENCE [LARGE SCALE GENOMIC DNA]</scope>
    <source>
        <strain evidence="4 5">CCM 4927</strain>
    </source>
</reference>
<dbReference type="SUPFAM" id="SSF56281">
    <property type="entry name" value="Metallo-hydrolase/oxidoreductase"/>
    <property type="match status" value="1"/>
</dbReference>
<dbReference type="Gene3D" id="3.60.15.10">
    <property type="entry name" value="Ribonuclease Z/Hydroxyacylglutathione hydrolase-like"/>
    <property type="match status" value="1"/>
</dbReference>
<evidence type="ECO:0000259" key="3">
    <source>
        <dbReference type="SMART" id="SM00849"/>
    </source>
</evidence>